<dbReference type="Proteomes" id="UP001501326">
    <property type="component" value="Unassembled WGS sequence"/>
</dbReference>
<accession>A0ABN3UZH8</accession>
<evidence type="ECO:0000313" key="11">
    <source>
        <dbReference type="Proteomes" id="UP001501326"/>
    </source>
</evidence>
<feature type="domain" description="DUF2510" evidence="9">
    <location>
        <begin position="7"/>
        <end position="39"/>
    </location>
</feature>
<dbReference type="InterPro" id="IPR018929">
    <property type="entry name" value="DUF2510"/>
</dbReference>
<feature type="compositionally biased region" description="Low complexity" evidence="6">
    <location>
        <begin position="122"/>
        <end position="162"/>
    </location>
</feature>
<evidence type="ECO:0000256" key="3">
    <source>
        <dbReference type="ARBA" id="ARBA00022692"/>
    </source>
</evidence>
<reference evidence="10 11" key="1">
    <citation type="journal article" date="2019" name="Int. J. Syst. Evol. Microbiol.">
        <title>The Global Catalogue of Microorganisms (GCM) 10K type strain sequencing project: providing services to taxonomists for standard genome sequencing and annotation.</title>
        <authorList>
            <consortium name="The Broad Institute Genomics Platform"/>
            <consortium name="The Broad Institute Genome Sequencing Center for Infectious Disease"/>
            <person name="Wu L."/>
            <person name="Ma J."/>
        </authorList>
    </citation>
    <scope>NUCLEOTIDE SEQUENCE [LARGE SCALE GENOMIC DNA]</scope>
    <source>
        <strain evidence="10 11">JCM 16378</strain>
    </source>
</reference>
<organism evidence="10 11">
    <name type="scientific">Pedococcus aerophilus</name>
    <dbReference type="NCBI Taxonomy" id="436356"/>
    <lineage>
        <taxon>Bacteria</taxon>
        <taxon>Bacillati</taxon>
        <taxon>Actinomycetota</taxon>
        <taxon>Actinomycetes</taxon>
        <taxon>Micrococcales</taxon>
        <taxon>Intrasporangiaceae</taxon>
        <taxon>Pedococcus</taxon>
    </lineage>
</organism>
<sequence>MQTPTHAGWFDDPENDQQLRYFDGVVWTKHTTPRSTRQASSAPAQPGQQQYPGQGHPPQYPGQTQSASSQGSQGSTGGQGQAPSGDAPQGRTPAQQGQQQGGWQAPNPQFPGTPQSGQWNAPQGQPQQGQQPYPGHGQYPQHYGQQGQPYPGQPGQQHPGQQAPWNAPGYGGFVTGPTTPDGQPLATFWQRVGAYLIDGIIQFLLVLVFAGWLLVRALGPVLDDFRRAIETNDPAAFETINTTGLDYGSLIAFALISAAIQFGYSVLFLSRTGATPGKAVLGISVRLRERPGVPSVGVAARRTSVQTALSLLSNIPVLGNIAGLAALLDLLWPAWDDKKQALHDKFAATNVVKGKQQR</sequence>
<keyword evidence="11" id="KW-1185">Reference proteome</keyword>
<keyword evidence="5 7" id="KW-0472">Membrane</keyword>
<comment type="subcellular location">
    <subcellularLocation>
        <location evidence="1">Cell membrane</location>
        <topology evidence="1">Multi-pass membrane protein</topology>
    </subcellularLocation>
</comment>
<feature type="compositionally biased region" description="Low complexity" evidence="6">
    <location>
        <begin position="38"/>
        <end position="73"/>
    </location>
</feature>
<dbReference type="RefSeq" id="WP_344195536.1">
    <property type="nucleotide sequence ID" value="NZ_BAAARN010000005.1"/>
</dbReference>
<keyword evidence="3 7" id="KW-0812">Transmembrane</keyword>
<dbReference type="Pfam" id="PF06271">
    <property type="entry name" value="RDD"/>
    <property type="match status" value="1"/>
</dbReference>
<evidence type="ECO:0000256" key="6">
    <source>
        <dbReference type="SAM" id="MobiDB-lite"/>
    </source>
</evidence>
<feature type="transmembrane region" description="Helical" evidence="7">
    <location>
        <begin position="247"/>
        <end position="269"/>
    </location>
</feature>
<evidence type="ECO:0000259" key="8">
    <source>
        <dbReference type="Pfam" id="PF06271"/>
    </source>
</evidence>
<evidence type="ECO:0000256" key="4">
    <source>
        <dbReference type="ARBA" id="ARBA00022989"/>
    </source>
</evidence>
<comment type="caution">
    <text evidence="10">The sequence shown here is derived from an EMBL/GenBank/DDBJ whole genome shotgun (WGS) entry which is preliminary data.</text>
</comment>
<dbReference type="Pfam" id="PF10708">
    <property type="entry name" value="DUF2510"/>
    <property type="match status" value="1"/>
</dbReference>
<feature type="compositionally biased region" description="Low complexity" evidence="6">
    <location>
        <begin position="81"/>
        <end position="107"/>
    </location>
</feature>
<evidence type="ECO:0000259" key="9">
    <source>
        <dbReference type="Pfam" id="PF10708"/>
    </source>
</evidence>
<evidence type="ECO:0000256" key="7">
    <source>
        <dbReference type="SAM" id="Phobius"/>
    </source>
</evidence>
<dbReference type="PANTHER" id="PTHR36115">
    <property type="entry name" value="PROLINE-RICH ANTIGEN HOMOLOG-RELATED"/>
    <property type="match status" value="1"/>
</dbReference>
<feature type="region of interest" description="Disordered" evidence="6">
    <location>
        <begin position="30"/>
        <end position="178"/>
    </location>
</feature>
<evidence type="ECO:0008006" key="12">
    <source>
        <dbReference type="Google" id="ProtNLM"/>
    </source>
</evidence>
<evidence type="ECO:0000256" key="1">
    <source>
        <dbReference type="ARBA" id="ARBA00004651"/>
    </source>
</evidence>
<dbReference type="EMBL" id="BAAARN010000005">
    <property type="protein sequence ID" value="GAA2739024.1"/>
    <property type="molecule type" value="Genomic_DNA"/>
</dbReference>
<protein>
    <recommendedName>
        <fullName evidence="12">RDD family protein</fullName>
    </recommendedName>
</protein>
<keyword evidence="4 7" id="KW-1133">Transmembrane helix</keyword>
<feature type="transmembrane region" description="Helical" evidence="7">
    <location>
        <begin position="192"/>
        <end position="215"/>
    </location>
</feature>
<proteinExistence type="predicted"/>
<keyword evidence="2" id="KW-1003">Cell membrane</keyword>
<evidence type="ECO:0000256" key="2">
    <source>
        <dbReference type="ARBA" id="ARBA00022475"/>
    </source>
</evidence>
<feature type="transmembrane region" description="Helical" evidence="7">
    <location>
        <begin position="311"/>
        <end position="335"/>
    </location>
</feature>
<name>A0ABN3UZH8_9MICO</name>
<evidence type="ECO:0000256" key="5">
    <source>
        <dbReference type="ARBA" id="ARBA00023136"/>
    </source>
</evidence>
<gene>
    <name evidence="10" type="ORF">GCM10009867_33470</name>
</gene>
<feature type="domain" description="RDD" evidence="8">
    <location>
        <begin position="185"/>
        <end position="347"/>
    </location>
</feature>
<evidence type="ECO:0000313" key="10">
    <source>
        <dbReference type="EMBL" id="GAA2739024.1"/>
    </source>
</evidence>
<dbReference type="InterPro" id="IPR051791">
    <property type="entry name" value="Pra-immunoreactive"/>
</dbReference>
<feature type="compositionally biased region" description="Polar residues" evidence="6">
    <location>
        <begin position="110"/>
        <end position="121"/>
    </location>
</feature>
<dbReference type="InterPro" id="IPR010432">
    <property type="entry name" value="RDD"/>
</dbReference>